<keyword evidence="2" id="KW-1003">Cell membrane</keyword>
<dbReference type="Gene3D" id="3.30.450.20">
    <property type="entry name" value="PAS domain"/>
    <property type="match status" value="1"/>
</dbReference>
<protein>
    <submittedName>
        <fullName evidence="10">Methyl-accepting chemotaxis protein</fullName>
    </submittedName>
</protein>
<feature type="transmembrane region" description="Helical" evidence="7">
    <location>
        <begin position="323"/>
        <end position="343"/>
    </location>
</feature>
<accession>A0ABQ4MWW4</accession>
<dbReference type="Gene3D" id="1.10.8.500">
    <property type="entry name" value="HAMP domain in histidine kinase"/>
    <property type="match status" value="1"/>
</dbReference>
<dbReference type="Pfam" id="PF00015">
    <property type="entry name" value="MCPsignal"/>
    <property type="match status" value="1"/>
</dbReference>
<feature type="domain" description="Methyl-accepting transducer" evidence="8">
    <location>
        <begin position="416"/>
        <end position="666"/>
    </location>
</feature>
<evidence type="ECO:0000256" key="5">
    <source>
        <dbReference type="ARBA" id="ARBA00029447"/>
    </source>
</evidence>
<keyword evidence="3 7" id="KW-0472">Membrane</keyword>
<keyword evidence="11" id="KW-1185">Reference proteome</keyword>
<evidence type="ECO:0000256" key="2">
    <source>
        <dbReference type="ARBA" id="ARBA00022475"/>
    </source>
</evidence>
<evidence type="ECO:0000259" key="8">
    <source>
        <dbReference type="PROSITE" id="PS50111"/>
    </source>
</evidence>
<evidence type="ECO:0000256" key="4">
    <source>
        <dbReference type="ARBA" id="ARBA00023224"/>
    </source>
</evidence>
<dbReference type="CDD" id="cd06225">
    <property type="entry name" value="HAMP"/>
    <property type="match status" value="1"/>
</dbReference>
<evidence type="ECO:0000256" key="7">
    <source>
        <dbReference type="SAM" id="Phobius"/>
    </source>
</evidence>
<dbReference type="InterPro" id="IPR004089">
    <property type="entry name" value="MCPsignal_dom"/>
</dbReference>
<proteinExistence type="inferred from homology"/>
<comment type="similarity">
    <text evidence="5">Belongs to the methyl-accepting chemotaxis (MCP) protein family.</text>
</comment>
<evidence type="ECO:0000256" key="1">
    <source>
        <dbReference type="ARBA" id="ARBA00004236"/>
    </source>
</evidence>
<dbReference type="PROSITE" id="PS50111">
    <property type="entry name" value="CHEMOTAXIS_TRANSDUC_2"/>
    <property type="match status" value="1"/>
</dbReference>
<comment type="subcellular location">
    <subcellularLocation>
        <location evidence="1">Cell membrane</location>
    </subcellularLocation>
</comment>
<organism evidence="10 11">
    <name type="scientific">Paenibacillus woosongensis</name>
    <dbReference type="NCBI Taxonomy" id="307580"/>
    <lineage>
        <taxon>Bacteria</taxon>
        <taxon>Bacillati</taxon>
        <taxon>Bacillota</taxon>
        <taxon>Bacilli</taxon>
        <taxon>Bacillales</taxon>
        <taxon>Paenibacillaceae</taxon>
        <taxon>Paenibacillus</taxon>
    </lineage>
</organism>
<feature type="transmembrane region" description="Helical" evidence="7">
    <location>
        <begin position="20"/>
        <end position="45"/>
    </location>
</feature>
<keyword evidence="4 6" id="KW-0807">Transducer</keyword>
<dbReference type="Gene3D" id="1.10.287.950">
    <property type="entry name" value="Methyl-accepting chemotaxis protein"/>
    <property type="match status" value="1"/>
</dbReference>
<dbReference type="PROSITE" id="PS50885">
    <property type="entry name" value="HAMP"/>
    <property type="match status" value="1"/>
</dbReference>
<dbReference type="InterPro" id="IPR003660">
    <property type="entry name" value="HAMP_dom"/>
</dbReference>
<gene>
    <name evidence="10" type="ORF">J15TS10_42440</name>
</gene>
<reference evidence="10 11" key="1">
    <citation type="submission" date="2021-03" db="EMBL/GenBank/DDBJ databases">
        <title>Antimicrobial resistance genes in bacteria isolated from Japanese honey, and their potential for conferring macrolide and lincosamide resistance in the American foulbrood pathogen Paenibacillus larvae.</title>
        <authorList>
            <person name="Okamoto M."/>
            <person name="Kumagai M."/>
            <person name="Kanamori H."/>
            <person name="Takamatsu D."/>
        </authorList>
    </citation>
    <scope>NUCLEOTIDE SEQUENCE [LARGE SCALE GENOMIC DNA]</scope>
    <source>
        <strain evidence="10 11">J15TS10</strain>
    </source>
</reference>
<dbReference type="PANTHER" id="PTHR32089">
    <property type="entry name" value="METHYL-ACCEPTING CHEMOTAXIS PROTEIN MCPB"/>
    <property type="match status" value="1"/>
</dbReference>
<dbReference type="RefSeq" id="WP_213593999.1">
    <property type="nucleotide sequence ID" value="NZ_BOSM01000009.1"/>
</dbReference>
<comment type="caution">
    <text evidence="10">The sequence shown here is derived from an EMBL/GenBank/DDBJ whole genome shotgun (WGS) entry which is preliminary data.</text>
</comment>
<evidence type="ECO:0000256" key="6">
    <source>
        <dbReference type="PROSITE-ProRule" id="PRU00284"/>
    </source>
</evidence>
<sequence length="702" mass="77724">MTKRKVHIKALAHFFRIKSVSIKLSISVLVAVICVVVAISSISFYSFKNAYEQKVAEMSAQTLEIAGKKTAQMLDSFVDMAHSLENNQDFVNRATYYQAAEQDSYEENSQNSQIRGILESLLNVNSSIRSISIIPEGTHPLITTADRKMLDPIFLDTDKGKMKENNWYKKIQREDGNIVWLQPQNTPYVTLYQNEQIYAMGKLLKSPLSKKPLGALVVELSTDSLAETLEGIQIGPSGENLIVDLEQMIIYSEDPSLIGTPYTGSLPVINNTVESIQAGSFSNSDEHGNYLYVYSYLPESAWIMLSYAPKSKLLAEMRHMQILIQWAAIALAACSAVLIGYMVQRSIGKPLKRISSLMAEGEQGNLRIRTNTQRMDQIGDLERSFDRMMNHITLLVEQVNQSVDAVVHTADELIRSSKSTSSASHDISAAMTQITHGAIKAADDAEMCNGLTVQNNERITILKSSHENLERLGHHLIEASYQGQEHMSYMLEQTGEVETRTNHLIEQAAQLREGTGSIEKTIELLSNITKQTAILSLNATIEASKAGAAGKGFMVIAEEIRRLADQSKNSLHMVSQVLSHIGQDTENTVASLVDLHPTLSRQTESTHQSKQIFERLHQEVSHFMEQLSAVQVSAIQLEESQSSLSAAIESVSAISEETSAASQEVLALSSNQRAVSSELSQLSHNLSMLASELRHSLSHFKL</sequence>
<evidence type="ECO:0000313" key="11">
    <source>
        <dbReference type="Proteomes" id="UP000681290"/>
    </source>
</evidence>
<dbReference type="SMART" id="SM00283">
    <property type="entry name" value="MA"/>
    <property type="match status" value="1"/>
</dbReference>
<keyword evidence="7" id="KW-0812">Transmembrane</keyword>
<evidence type="ECO:0000256" key="3">
    <source>
        <dbReference type="ARBA" id="ARBA00023136"/>
    </source>
</evidence>
<keyword evidence="7" id="KW-1133">Transmembrane helix</keyword>
<dbReference type="Proteomes" id="UP000681290">
    <property type="component" value="Unassembled WGS sequence"/>
</dbReference>
<evidence type="ECO:0000313" key="10">
    <source>
        <dbReference type="EMBL" id="GIP60430.1"/>
    </source>
</evidence>
<dbReference type="PANTHER" id="PTHR32089:SF112">
    <property type="entry name" value="LYSOZYME-LIKE PROTEIN-RELATED"/>
    <property type="match status" value="1"/>
</dbReference>
<feature type="domain" description="HAMP" evidence="9">
    <location>
        <begin position="345"/>
        <end position="397"/>
    </location>
</feature>
<evidence type="ECO:0000259" key="9">
    <source>
        <dbReference type="PROSITE" id="PS50885"/>
    </source>
</evidence>
<dbReference type="EMBL" id="BOSM01000009">
    <property type="protein sequence ID" value="GIP60430.1"/>
    <property type="molecule type" value="Genomic_DNA"/>
</dbReference>
<dbReference type="SUPFAM" id="SSF58104">
    <property type="entry name" value="Methyl-accepting chemotaxis protein (MCP) signaling domain"/>
    <property type="match status" value="1"/>
</dbReference>
<name>A0ABQ4MWW4_9BACL</name>